<dbReference type="EMBL" id="KZ155826">
    <property type="protein sequence ID" value="OUS43966.1"/>
    <property type="molecule type" value="Genomic_DNA"/>
</dbReference>
<evidence type="ECO:0008006" key="4">
    <source>
        <dbReference type="Google" id="ProtNLM"/>
    </source>
</evidence>
<evidence type="ECO:0000256" key="1">
    <source>
        <dbReference type="SAM" id="MobiDB-lite"/>
    </source>
</evidence>
<protein>
    <recommendedName>
        <fullName evidence="4">Peptidase S9 prolyl oligopeptidase catalytic domain-containing protein</fullName>
    </recommendedName>
</protein>
<evidence type="ECO:0000256" key="2">
    <source>
        <dbReference type="SAM" id="SignalP"/>
    </source>
</evidence>
<feature type="compositionally biased region" description="Basic and acidic residues" evidence="1">
    <location>
        <begin position="440"/>
        <end position="449"/>
    </location>
</feature>
<gene>
    <name evidence="3" type="ORF">BE221DRAFT_79724</name>
</gene>
<feature type="compositionally biased region" description="Basic and acidic residues" evidence="1">
    <location>
        <begin position="463"/>
        <end position="472"/>
    </location>
</feature>
<dbReference type="SUPFAM" id="SSF75011">
    <property type="entry name" value="3-carboxy-cis,cis-mucoante lactonizing enzyme"/>
    <property type="match status" value="1"/>
</dbReference>
<keyword evidence="2" id="KW-0732">Signal</keyword>
<feature type="compositionally biased region" description="Polar residues" evidence="1">
    <location>
        <begin position="419"/>
        <end position="432"/>
    </location>
</feature>
<dbReference type="AlphaFoldDB" id="A0A1Y5I381"/>
<feature type="chain" id="PRO_5012170048" description="Peptidase S9 prolyl oligopeptidase catalytic domain-containing protein" evidence="2">
    <location>
        <begin position="21"/>
        <end position="754"/>
    </location>
</feature>
<evidence type="ECO:0000313" key="3">
    <source>
        <dbReference type="EMBL" id="OUS43966.1"/>
    </source>
</evidence>
<dbReference type="Proteomes" id="UP000195557">
    <property type="component" value="Unassembled WGS sequence"/>
</dbReference>
<proteinExistence type="predicted"/>
<feature type="region of interest" description="Disordered" evidence="1">
    <location>
        <begin position="377"/>
        <end position="476"/>
    </location>
</feature>
<feature type="signal peptide" evidence="2">
    <location>
        <begin position="1"/>
        <end position="20"/>
    </location>
</feature>
<dbReference type="SUPFAM" id="SSF53474">
    <property type="entry name" value="alpha/beta-Hydrolases"/>
    <property type="match status" value="1"/>
</dbReference>
<organism evidence="3">
    <name type="scientific">Ostreococcus tauri</name>
    <name type="common">Marine green alga</name>
    <dbReference type="NCBI Taxonomy" id="70448"/>
    <lineage>
        <taxon>Eukaryota</taxon>
        <taxon>Viridiplantae</taxon>
        <taxon>Chlorophyta</taxon>
        <taxon>Mamiellophyceae</taxon>
        <taxon>Mamiellales</taxon>
        <taxon>Bathycoccaceae</taxon>
        <taxon>Ostreococcus</taxon>
    </lineage>
</organism>
<sequence length="754" mass="80377">MSACALVLTIALSVIVRASAAPLTAIGEGMRAPGARRVAFSNGAPAARASSLAYVASGDVLRSIALGAAPELNTIADVSDVGPCESVFAYESGKRGLGDDARTRLAVTCARANAFLIYAVRADGKSAERLFALTGVNRIARPRDVVVVNDTLAFVASGTHARVVALKLDPSEKAEPSLLASTFQLSGADALELGPSSRQTIRVLSGGVRRVTTLKYTPAGTLQLVGSVKDSRLQGTSGSCVGVGSSERTFTYIVSPVYGGTFAIFNSTQYGAPEYLSGIHADGKNLGFAESPGIYEELRDAKDVSVHENDAYISAKSIGAILVVDITNPSEPVMREKLQSASLVGVDRIVVSPNGAFVVAVVNATSDDGASVVIATSDDAPTTARPPGVAPSPPTLSNSAPHTTARALSRRPPCRAPSSMASSPHLRSSTVVRTALTPGVDRESLRASELEPPPMNRKRRAFRDKARSDDRIPTPTTAMMGTFDALEPYRTYFPSSYEYDVKMRAVAPARYRVTLPKGYDGKRGKPYPAVVCVPGDTGFGPREGKVSMTTGATKKKWHDKNEAIIVECAFNSPTWLNDSASVNHESYFLRVMLPHFLASHNVGKLALLGYGTGALGVLSMMMRRPTAFDCVVAADVPILGGYKTIEREWGSEDLKRGASWGSWNEAFPKDEDWHAYDVTRIVRDEWVQAQLNESGPRIALLPGNKTAHELGDFIAQLDTVGVAHDVLPGFEGEEIDRQGAWIEPALDWIASRLA</sequence>
<dbReference type="Gene3D" id="3.40.50.1820">
    <property type="entry name" value="alpha/beta hydrolase"/>
    <property type="match status" value="1"/>
</dbReference>
<dbReference type="Pfam" id="PF08309">
    <property type="entry name" value="LVIVD"/>
    <property type="match status" value="1"/>
</dbReference>
<reference evidence="3" key="1">
    <citation type="submission" date="2017-04" db="EMBL/GenBank/DDBJ databases">
        <title>Population genomics of picophytoplankton unveils novel chromosome hypervariability.</title>
        <authorList>
            <consortium name="DOE Joint Genome Institute"/>
            <person name="Blanc-Mathieu R."/>
            <person name="Krasovec M."/>
            <person name="Hebrard M."/>
            <person name="Yau S."/>
            <person name="Desgranges E."/>
            <person name="Martin J."/>
            <person name="Schackwitz W."/>
            <person name="Kuo A."/>
            <person name="Salin G."/>
            <person name="Donnadieu C."/>
            <person name="Desdevises Y."/>
            <person name="Sanchez-Ferandin S."/>
            <person name="Moreau H."/>
            <person name="Rivals E."/>
            <person name="Grigoriev I.V."/>
            <person name="Grimsley N."/>
            <person name="Eyre-Walker A."/>
            <person name="Piganeau G."/>
        </authorList>
    </citation>
    <scope>NUCLEOTIDE SEQUENCE [LARGE SCALE GENOMIC DNA]</scope>
    <source>
        <strain evidence="3">RCC 1115</strain>
    </source>
</reference>
<dbReference type="InterPro" id="IPR013211">
    <property type="entry name" value="LVIVD"/>
</dbReference>
<dbReference type="InterPro" id="IPR029058">
    <property type="entry name" value="AB_hydrolase_fold"/>
</dbReference>
<name>A0A1Y5I381_OSTTA</name>
<accession>A0A1Y5I381</accession>